<sequence length="230" mass="25403">MPDHDKERPMAKRLRRTTEAAREEILRATEACLHKDGPDGLRLVDVAEQAGMHHSTVLHHFGSREGLIEAFTSTALERGVERAARAFGESLAAAPDQRAEALAKVFDVVQQEGIGRLFAWLILGGRVNDVDIPDFEPLVRVATGWQRASFGSRVDTQSDEDVRLFVLFLSILWMGEAVGGEVFCQALKLPSGQEGLSAFRRWMAANVVQLFEYKTAETTGTGLLPERATD</sequence>
<gene>
    <name evidence="6" type="ORF">F6B93_02440</name>
</gene>
<evidence type="ECO:0000313" key="7">
    <source>
        <dbReference type="Proteomes" id="UP000682202"/>
    </source>
</evidence>
<dbReference type="Proteomes" id="UP000682202">
    <property type="component" value="Chromosome"/>
</dbReference>
<evidence type="ECO:0000313" key="6">
    <source>
        <dbReference type="EMBL" id="QUR66091.1"/>
    </source>
</evidence>
<organism evidence="6 7">
    <name type="scientific">Mycobacterium spongiae</name>
    <dbReference type="NCBI Taxonomy" id="886343"/>
    <lineage>
        <taxon>Bacteria</taxon>
        <taxon>Bacillati</taxon>
        <taxon>Actinomycetota</taxon>
        <taxon>Actinomycetes</taxon>
        <taxon>Mycobacteriales</taxon>
        <taxon>Mycobacteriaceae</taxon>
        <taxon>Mycobacterium</taxon>
    </lineage>
</organism>
<accession>A0A975JUV8</accession>
<evidence type="ECO:0000256" key="2">
    <source>
        <dbReference type="ARBA" id="ARBA00023125"/>
    </source>
</evidence>
<dbReference type="PANTHER" id="PTHR30055">
    <property type="entry name" value="HTH-TYPE TRANSCRIPTIONAL REGULATOR RUTR"/>
    <property type="match status" value="1"/>
</dbReference>
<keyword evidence="2 4" id="KW-0238">DNA-binding</keyword>
<protein>
    <submittedName>
        <fullName evidence="6">TetR family transcriptional regulator</fullName>
    </submittedName>
</protein>
<evidence type="ECO:0000256" key="1">
    <source>
        <dbReference type="ARBA" id="ARBA00023015"/>
    </source>
</evidence>
<dbReference type="AlphaFoldDB" id="A0A975JUV8"/>
<evidence type="ECO:0000256" key="4">
    <source>
        <dbReference type="PROSITE-ProRule" id="PRU00335"/>
    </source>
</evidence>
<keyword evidence="7" id="KW-1185">Reference proteome</keyword>
<dbReference type="PROSITE" id="PS50977">
    <property type="entry name" value="HTH_TETR_2"/>
    <property type="match status" value="1"/>
</dbReference>
<dbReference type="InterPro" id="IPR050109">
    <property type="entry name" value="HTH-type_TetR-like_transc_reg"/>
</dbReference>
<feature type="domain" description="HTH tetR-type" evidence="5">
    <location>
        <begin position="19"/>
        <end position="79"/>
    </location>
</feature>
<dbReference type="SUPFAM" id="SSF46689">
    <property type="entry name" value="Homeodomain-like"/>
    <property type="match status" value="1"/>
</dbReference>
<dbReference type="InterPro" id="IPR009057">
    <property type="entry name" value="Homeodomain-like_sf"/>
</dbReference>
<evidence type="ECO:0000259" key="5">
    <source>
        <dbReference type="PROSITE" id="PS50977"/>
    </source>
</evidence>
<dbReference type="KEGG" id="mspg:F6B93_02440"/>
<dbReference type="Pfam" id="PF00440">
    <property type="entry name" value="TetR_N"/>
    <property type="match status" value="1"/>
</dbReference>
<reference evidence="6" key="1">
    <citation type="submission" date="2019-12" db="EMBL/GenBank/DDBJ databases">
        <title>Mycobacterium spongiae sp. nov.</title>
        <authorList>
            <person name="Stinear T."/>
        </authorList>
    </citation>
    <scope>NUCLEOTIDE SEQUENCE</scope>
    <source>
        <strain evidence="6">FSD4b-SM</strain>
    </source>
</reference>
<dbReference type="Gene3D" id="1.10.357.10">
    <property type="entry name" value="Tetracycline Repressor, domain 2"/>
    <property type="match status" value="1"/>
</dbReference>
<dbReference type="GO" id="GO:0000976">
    <property type="term" value="F:transcription cis-regulatory region binding"/>
    <property type="evidence" value="ECO:0007669"/>
    <property type="project" value="TreeGrafter"/>
</dbReference>
<dbReference type="PANTHER" id="PTHR30055:SF234">
    <property type="entry name" value="HTH-TYPE TRANSCRIPTIONAL REGULATOR BETI"/>
    <property type="match status" value="1"/>
</dbReference>
<proteinExistence type="predicted"/>
<keyword evidence="1" id="KW-0805">Transcription regulation</keyword>
<dbReference type="GO" id="GO:0003700">
    <property type="term" value="F:DNA-binding transcription factor activity"/>
    <property type="evidence" value="ECO:0007669"/>
    <property type="project" value="TreeGrafter"/>
</dbReference>
<dbReference type="RefSeq" id="WP_343232717.1">
    <property type="nucleotide sequence ID" value="NZ_CP046600.1"/>
</dbReference>
<dbReference type="InterPro" id="IPR001647">
    <property type="entry name" value="HTH_TetR"/>
</dbReference>
<evidence type="ECO:0000256" key="3">
    <source>
        <dbReference type="ARBA" id="ARBA00023163"/>
    </source>
</evidence>
<dbReference type="EMBL" id="CP046600">
    <property type="protein sequence ID" value="QUR66091.1"/>
    <property type="molecule type" value="Genomic_DNA"/>
</dbReference>
<name>A0A975JUV8_9MYCO</name>
<feature type="DNA-binding region" description="H-T-H motif" evidence="4">
    <location>
        <begin position="42"/>
        <end position="61"/>
    </location>
</feature>
<keyword evidence="3" id="KW-0804">Transcription</keyword>